<proteinExistence type="inferred from homology"/>
<comment type="similarity">
    <text evidence="3">Belongs to the HAD-like hydrolase superfamily. CbbY/CbbZ/Gph/YieH family.</text>
</comment>
<evidence type="ECO:0000256" key="1">
    <source>
        <dbReference type="ARBA" id="ARBA00000830"/>
    </source>
</evidence>
<evidence type="ECO:0000256" key="6">
    <source>
        <dbReference type="RuleBase" id="RU003476"/>
    </source>
</evidence>
<dbReference type="InterPro" id="IPR015797">
    <property type="entry name" value="NUDIX_hydrolase-like_dom_sf"/>
</dbReference>
<evidence type="ECO:0000259" key="7">
    <source>
        <dbReference type="PROSITE" id="PS51462"/>
    </source>
</evidence>
<dbReference type="InterPro" id="IPR041492">
    <property type="entry name" value="HAD_2"/>
</dbReference>
<name>A0ABT3G8D0_9BACT</name>
<dbReference type="InterPro" id="IPR000086">
    <property type="entry name" value="NUDIX_hydrolase_dom"/>
</dbReference>
<dbReference type="InterPro" id="IPR036412">
    <property type="entry name" value="HAD-like_sf"/>
</dbReference>
<dbReference type="RefSeq" id="WP_264515665.1">
    <property type="nucleotide sequence ID" value="NZ_JAPDDR010000012.1"/>
</dbReference>
<organism evidence="8 9">
    <name type="scientific">Luteolibacter rhizosphaerae</name>
    <dbReference type="NCBI Taxonomy" id="2989719"/>
    <lineage>
        <taxon>Bacteria</taxon>
        <taxon>Pseudomonadati</taxon>
        <taxon>Verrucomicrobiota</taxon>
        <taxon>Verrucomicrobiia</taxon>
        <taxon>Verrucomicrobiales</taxon>
        <taxon>Verrucomicrobiaceae</taxon>
        <taxon>Luteolibacter</taxon>
    </lineage>
</organism>
<dbReference type="InterPro" id="IPR023214">
    <property type="entry name" value="HAD_sf"/>
</dbReference>
<evidence type="ECO:0000256" key="4">
    <source>
        <dbReference type="ARBA" id="ARBA00013078"/>
    </source>
</evidence>
<comment type="caution">
    <text evidence="8">The sequence shown here is derived from an EMBL/GenBank/DDBJ whole genome shotgun (WGS) entry which is preliminary data.</text>
</comment>
<dbReference type="Gene3D" id="1.10.150.240">
    <property type="entry name" value="Putative phosphatase, domain 2"/>
    <property type="match status" value="1"/>
</dbReference>
<evidence type="ECO:0000256" key="2">
    <source>
        <dbReference type="ARBA" id="ARBA00004818"/>
    </source>
</evidence>
<comment type="similarity">
    <text evidence="6">Belongs to the Nudix hydrolase family.</text>
</comment>
<dbReference type="PANTHER" id="PTHR43434:SF1">
    <property type="entry name" value="PHOSPHOGLYCOLATE PHOSPHATASE"/>
    <property type="match status" value="1"/>
</dbReference>
<dbReference type="Pfam" id="PF00293">
    <property type="entry name" value="NUDIX"/>
    <property type="match status" value="1"/>
</dbReference>
<dbReference type="InterPro" id="IPR020476">
    <property type="entry name" value="Nudix_hydrolase"/>
</dbReference>
<dbReference type="Proteomes" id="UP001165653">
    <property type="component" value="Unassembled WGS sequence"/>
</dbReference>
<evidence type="ECO:0000256" key="3">
    <source>
        <dbReference type="ARBA" id="ARBA00006171"/>
    </source>
</evidence>
<dbReference type="EMBL" id="JAPDDR010000012">
    <property type="protein sequence ID" value="MCW1916098.1"/>
    <property type="molecule type" value="Genomic_DNA"/>
</dbReference>
<dbReference type="SUPFAM" id="SSF55811">
    <property type="entry name" value="Nudix"/>
    <property type="match status" value="1"/>
</dbReference>
<evidence type="ECO:0000313" key="9">
    <source>
        <dbReference type="Proteomes" id="UP001165653"/>
    </source>
</evidence>
<reference evidence="8" key="1">
    <citation type="submission" date="2022-10" db="EMBL/GenBank/DDBJ databases">
        <title>Luteolibacter sp. GHJ8, whole genome shotgun sequencing project.</title>
        <authorList>
            <person name="Zhao G."/>
            <person name="Shen L."/>
        </authorList>
    </citation>
    <scope>NUCLEOTIDE SEQUENCE</scope>
    <source>
        <strain evidence="8">GHJ8</strain>
    </source>
</reference>
<dbReference type="InterPro" id="IPR020084">
    <property type="entry name" value="NUDIX_hydrolase_CS"/>
</dbReference>
<dbReference type="EC" id="3.1.3.18" evidence="4"/>
<evidence type="ECO:0000256" key="5">
    <source>
        <dbReference type="ARBA" id="ARBA00022801"/>
    </source>
</evidence>
<dbReference type="PRINTS" id="PR00502">
    <property type="entry name" value="NUDIXFAMILY"/>
</dbReference>
<dbReference type="InterPro" id="IPR050155">
    <property type="entry name" value="HAD-like_hydrolase_sf"/>
</dbReference>
<dbReference type="Pfam" id="PF13419">
    <property type="entry name" value="HAD_2"/>
    <property type="match status" value="1"/>
</dbReference>
<dbReference type="Gene3D" id="3.40.50.1000">
    <property type="entry name" value="HAD superfamily/HAD-like"/>
    <property type="match status" value="1"/>
</dbReference>
<feature type="domain" description="Nudix hydrolase" evidence="7">
    <location>
        <begin position="211"/>
        <end position="341"/>
    </location>
</feature>
<comment type="catalytic activity">
    <reaction evidence="1">
        <text>2-phosphoglycolate + H2O = glycolate + phosphate</text>
        <dbReference type="Rhea" id="RHEA:14369"/>
        <dbReference type="ChEBI" id="CHEBI:15377"/>
        <dbReference type="ChEBI" id="CHEBI:29805"/>
        <dbReference type="ChEBI" id="CHEBI:43474"/>
        <dbReference type="ChEBI" id="CHEBI:58033"/>
        <dbReference type="EC" id="3.1.3.18"/>
    </reaction>
</comment>
<dbReference type="SFLD" id="SFLDS00003">
    <property type="entry name" value="Haloacid_Dehalogenase"/>
    <property type="match status" value="1"/>
</dbReference>
<accession>A0ABT3G8D0</accession>
<protein>
    <recommendedName>
        <fullName evidence="4">phosphoglycolate phosphatase</fullName>
        <ecNumber evidence="4">3.1.3.18</ecNumber>
    </recommendedName>
</protein>
<keyword evidence="9" id="KW-1185">Reference proteome</keyword>
<dbReference type="SUPFAM" id="SSF56784">
    <property type="entry name" value="HAD-like"/>
    <property type="match status" value="1"/>
</dbReference>
<dbReference type="SFLD" id="SFLDG01129">
    <property type="entry name" value="C1.5:_HAD__Beta-PGM__Phosphata"/>
    <property type="match status" value="1"/>
</dbReference>
<dbReference type="InterPro" id="IPR023198">
    <property type="entry name" value="PGP-like_dom2"/>
</dbReference>
<dbReference type="PROSITE" id="PS51462">
    <property type="entry name" value="NUDIX"/>
    <property type="match status" value="1"/>
</dbReference>
<sequence>MFRNFIFDWSGTLVDDLPPVLEATNHVLSIYGKPALDREEFRRVFRLPYREFYEEMLPGVPLPELEVHFRQAFAGSKSPVTILPHAREKLEWCKQHGVRAFVLTSMDSESFKKQLVDLGLADFFEATYSGVLDKRELILEIISKHRLVPEETAFIGDMTHDIDTARHGKLTSIAVLTGYTLAGPLSESRPDLTVPDLDALRRFVGRPGWRPRPVATVGALLHDGKGKLLMLRTHKWGHRWGIPGGKIRRGESTEDALRREIREETGLEIDRIRFVIVQDCIDSHEFLRPEHFLLLNYVARVKSGEIVLNEEAQDYRWVTPAEAMGLDLNRPTRTLLVEALNQGVIEHPV</sequence>
<dbReference type="Gene3D" id="3.90.79.10">
    <property type="entry name" value="Nucleoside Triphosphate Pyrophosphohydrolase"/>
    <property type="match status" value="1"/>
</dbReference>
<dbReference type="PANTHER" id="PTHR43434">
    <property type="entry name" value="PHOSPHOGLYCOLATE PHOSPHATASE"/>
    <property type="match status" value="1"/>
</dbReference>
<evidence type="ECO:0000313" key="8">
    <source>
        <dbReference type="EMBL" id="MCW1916098.1"/>
    </source>
</evidence>
<dbReference type="PROSITE" id="PS00893">
    <property type="entry name" value="NUDIX_BOX"/>
    <property type="match status" value="1"/>
</dbReference>
<keyword evidence="5 6" id="KW-0378">Hydrolase</keyword>
<comment type="pathway">
    <text evidence="2">Organic acid metabolism; glycolate biosynthesis; glycolate from 2-phosphoglycolate: step 1/1.</text>
</comment>
<gene>
    <name evidence="8" type="ORF">OJ996_21090</name>
</gene>